<gene>
    <name evidence="2" type="ORF">BDP27DRAFT_1335911</name>
</gene>
<accession>A0A9P5U200</accession>
<evidence type="ECO:0000313" key="3">
    <source>
        <dbReference type="Proteomes" id="UP000772434"/>
    </source>
</evidence>
<organism evidence="2 3">
    <name type="scientific">Rhodocollybia butyracea</name>
    <dbReference type="NCBI Taxonomy" id="206335"/>
    <lineage>
        <taxon>Eukaryota</taxon>
        <taxon>Fungi</taxon>
        <taxon>Dikarya</taxon>
        <taxon>Basidiomycota</taxon>
        <taxon>Agaricomycotina</taxon>
        <taxon>Agaricomycetes</taxon>
        <taxon>Agaricomycetidae</taxon>
        <taxon>Agaricales</taxon>
        <taxon>Marasmiineae</taxon>
        <taxon>Omphalotaceae</taxon>
        <taxon>Rhodocollybia</taxon>
    </lineage>
</organism>
<reference evidence="2" key="1">
    <citation type="submission" date="2020-11" db="EMBL/GenBank/DDBJ databases">
        <authorList>
            <consortium name="DOE Joint Genome Institute"/>
            <person name="Ahrendt S."/>
            <person name="Riley R."/>
            <person name="Andreopoulos W."/>
            <person name="Labutti K."/>
            <person name="Pangilinan J."/>
            <person name="Ruiz-Duenas F.J."/>
            <person name="Barrasa J.M."/>
            <person name="Sanchez-Garcia M."/>
            <person name="Camarero S."/>
            <person name="Miyauchi S."/>
            <person name="Serrano A."/>
            <person name="Linde D."/>
            <person name="Babiker R."/>
            <person name="Drula E."/>
            <person name="Ayuso-Fernandez I."/>
            <person name="Pacheco R."/>
            <person name="Padilla G."/>
            <person name="Ferreira P."/>
            <person name="Barriuso J."/>
            <person name="Kellner H."/>
            <person name="Castanera R."/>
            <person name="Alfaro M."/>
            <person name="Ramirez L."/>
            <person name="Pisabarro A.G."/>
            <person name="Kuo A."/>
            <person name="Tritt A."/>
            <person name="Lipzen A."/>
            <person name="He G."/>
            <person name="Yan M."/>
            <person name="Ng V."/>
            <person name="Cullen D."/>
            <person name="Martin F."/>
            <person name="Rosso M.-N."/>
            <person name="Henrissat B."/>
            <person name="Hibbett D."/>
            <person name="Martinez A.T."/>
            <person name="Grigoriev I.V."/>
        </authorList>
    </citation>
    <scope>NUCLEOTIDE SEQUENCE</scope>
    <source>
        <strain evidence="2">AH 40177</strain>
    </source>
</reference>
<keyword evidence="3" id="KW-1185">Reference proteome</keyword>
<keyword evidence="1" id="KW-0812">Transmembrane</keyword>
<dbReference type="Proteomes" id="UP000772434">
    <property type="component" value="Unassembled WGS sequence"/>
</dbReference>
<sequence>MDFGLLWKGCRVASVKLPNSFLLLHPLLASISCFSASAAVRGIVSRHVRACYLVPVTRPVDSQCCPRLRSFFLRVSVVHPHAQPPSSRWSWYTPFRRRGLRHEAKRFVQGYRYVAGIASSRFTGNLTRTAP</sequence>
<dbReference type="EMBL" id="JADNRY010000158">
    <property type="protein sequence ID" value="KAF9062929.1"/>
    <property type="molecule type" value="Genomic_DNA"/>
</dbReference>
<dbReference type="AlphaFoldDB" id="A0A9P5U200"/>
<evidence type="ECO:0000313" key="2">
    <source>
        <dbReference type="EMBL" id="KAF9062929.1"/>
    </source>
</evidence>
<evidence type="ECO:0000256" key="1">
    <source>
        <dbReference type="SAM" id="Phobius"/>
    </source>
</evidence>
<proteinExistence type="predicted"/>
<keyword evidence="1" id="KW-1133">Transmembrane helix</keyword>
<comment type="caution">
    <text evidence="2">The sequence shown here is derived from an EMBL/GenBank/DDBJ whole genome shotgun (WGS) entry which is preliminary data.</text>
</comment>
<protein>
    <submittedName>
        <fullName evidence="2">Uncharacterized protein</fullName>
    </submittedName>
</protein>
<name>A0A9P5U200_9AGAR</name>
<feature type="transmembrane region" description="Helical" evidence="1">
    <location>
        <begin position="20"/>
        <end position="40"/>
    </location>
</feature>
<keyword evidence="1" id="KW-0472">Membrane</keyword>